<dbReference type="InterPro" id="IPR040336">
    <property type="entry name" value="At1g61900-like"/>
</dbReference>
<dbReference type="Pfam" id="PF26584">
    <property type="entry name" value="At1g61900"/>
    <property type="match status" value="1"/>
</dbReference>
<dbReference type="InterPro" id="IPR043891">
    <property type="entry name" value="SPARK"/>
</dbReference>
<evidence type="ECO:0000259" key="3">
    <source>
        <dbReference type="Pfam" id="PF26584"/>
    </source>
</evidence>
<dbReference type="AlphaFoldDB" id="A0A9N7NIF3"/>
<sequence length="454" mass="48275">MRGLARSSHLFAVILLLCIHVSSQSVPGYYKSSMFAVRKADELLPYTSPTAAPQPFLPLLAPSPLTPFTNSTVPRLSGHCPLNFTALSGMMTVTSTNCMAAFAPLLANVVCCPQLEATLAILVGQSSKKTGTLALNGSTAAHCLSDFERALAGQGANEDLSRICSVRASNLTEGSCPVTDVAEFEGTVDSSSLLAACGKIDSVNECCEQVCQNAVLDASRKLAQKAYTLLKVDGGSHALADLSTRVSDCKNIVLRWLGSKLEVNGAKEVLRGLSNCRINKVCPLNFPSIRHVIEGCDPGRNNQSACCSSVDSYVSHLQRQSFVTNLQALNCAASLGVKLRRANITENVYTQCRISLKDFSLQVGTQESGCLLPSLPSDVVFDKSAGVSFLCDLNDNIPAPWPATTQLPSSSCNKSVKIPALPAAASGQSCSYKIDVRYLLCLMVCGALFFITIM</sequence>
<evidence type="ECO:0000256" key="1">
    <source>
        <dbReference type="SAM" id="SignalP"/>
    </source>
</evidence>
<feature type="domain" description="SPARK" evidence="2">
    <location>
        <begin position="77"/>
        <end position="225"/>
    </location>
</feature>
<feature type="domain" description="At1g61900-like C-terminal" evidence="3">
    <location>
        <begin position="280"/>
        <end position="353"/>
    </location>
</feature>
<dbReference type="EMBL" id="CACSLK010030184">
    <property type="protein sequence ID" value="CAA0835912.1"/>
    <property type="molecule type" value="Genomic_DNA"/>
</dbReference>
<comment type="caution">
    <text evidence="4">The sequence shown here is derived from an EMBL/GenBank/DDBJ whole genome shotgun (WGS) entry which is preliminary data.</text>
</comment>
<dbReference type="PANTHER" id="PTHR33831">
    <property type="entry name" value="GPI-ANCHORED PROTEIN"/>
    <property type="match status" value="1"/>
</dbReference>
<gene>
    <name evidence="4" type="ORF">SHERM_03058</name>
</gene>
<reference evidence="4" key="1">
    <citation type="submission" date="2019-12" db="EMBL/GenBank/DDBJ databases">
        <authorList>
            <person name="Scholes J."/>
        </authorList>
    </citation>
    <scope>NUCLEOTIDE SEQUENCE</scope>
</reference>
<protein>
    <submittedName>
        <fullName evidence="4">Uncharacterized GPI-anchored protein</fullName>
    </submittedName>
</protein>
<dbReference type="Pfam" id="PF19160">
    <property type="entry name" value="SPARK"/>
    <property type="match status" value="1"/>
</dbReference>
<proteinExistence type="predicted"/>
<evidence type="ECO:0000259" key="2">
    <source>
        <dbReference type="Pfam" id="PF19160"/>
    </source>
</evidence>
<dbReference type="InterPro" id="IPR059003">
    <property type="entry name" value="At1g61900_C"/>
</dbReference>
<feature type="chain" id="PRO_5040256334" evidence="1">
    <location>
        <begin position="24"/>
        <end position="454"/>
    </location>
</feature>
<dbReference type="Proteomes" id="UP001153555">
    <property type="component" value="Unassembled WGS sequence"/>
</dbReference>
<accession>A0A9N7NIF3</accession>
<name>A0A9N7NIF3_STRHE</name>
<dbReference type="PANTHER" id="PTHR33831:SF5">
    <property type="entry name" value="OS07G0102300 PROTEIN"/>
    <property type="match status" value="1"/>
</dbReference>
<keyword evidence="5" id="KW-1185">Reference proteome</keyword>
<feature type="signal peptide" evidence="1">
    <location>
        <begin position="1"/>
        <end position="23"/>
    </location>
</feature>
<organism evidence="4 5">
    <name type="scientific">Striga hermonthica</name>
    <name type="common">Purple witchweed</name>
    <name type="synonym">Buchnera hermonthica</name>
    <dbReference type="NCBI Taxonomy" id="68872"/>
    <lineage>
        <taxon>Eukaryota</taxon>
        <taxon>Viridiplantae</taxon>
        <taxon>Streptophyta</taxon>
        <taxon>Embryophyta</taxon>
        <taxon>Tracheophyta</taxon>
        <taxon>Spermatophyta</taxon>
        <taxon>Magnoliopsida</taxon>
        <taxon>eudicotyledons</taxon>
        <taxon>Gunneridae</taxon>
        <taxon>Pentapetalae</taxon>
        <taxon>asterids</taxon>
        <taxon>lamiids</taxon>
        <taxon>Lamiales</taxon>
        <taxon>Orobanchaceae</taxon>
        <taxon>Buchnereae</taxon>
        <taxon>Striga</taxon>
    </lineage>
</organism>
<dbReference type="GO" id="GO:0005886">
    <property type="term" value="C:plasma membrane"/>
    <property type="evidence" value="ECO:0007669"/>
    <property type="project" value="TreeGrafter"/>
</dbReference>
<keyword evidence="1" id="KW-0732">Signal</keyword>
<evidence type="ECO:0000313" key="5">
    <source>
        <dbReference type="Proteomes" id="UP001153555"/>
    </source>
</evidence>
<evidence type="ECO:0000313" key="4">
    <source>
        <dbReference type="EMBL" id="CAA0835912.1"/>
    </source>
</evidence>
<dbReference type="OrthoDB" id="1906601at2759"/>